<organism evidence="1 2">
    <name type="scientific">Arabis nemorensis</name>
    <dbReference type="NCBI Taxonomy" id="586526"/>
    <lineage>
        <taxon>Eukaryota</taxon>
        <taxon>Viridiplantae</taxon>
        <taxon>Streptophyta</taxon>
        <taxon>Embryophyta</taxon>
        <taxon>Tracheophyta</taxon>
        <taxon>Spermatophyta</taxon>
        <taxon>Magnoliopsida</taxon>
        <taxon>eudicotyledons</taxon>
        <taxon>Gunneridae</taxon>
        <taxon>Pentapetalae</taxon>
        <taxon>rosids</taxon>
        <taxon>malvids</taxon>
        <taxon>Brassicales</taxon>
        <taxon>Brassicaceae</taxon>
        <taxon>Arabideae</taxon>
        <taxon>Arabis</taxon>
    </lineage>
</organism>
<comment type="caution">
    <text evidence="1">The sequence shown here is derived from an EMBL/GenBank/DDBJ whole genome shotgun (WGS) entry which is preliminary data.</text>
</comment>
<dbReference type="EMBL" id="CABITT030000004">
    <property type="protein sequence ID" value="VVB00968.1"/>
    <property type="molecule type" value="Genomic_DNA"/>
</dbReference>
<protein>
    <submittedName>
        <fullName evidence="1">Uncharacterized protein</fullName>
    </submittedName>
</protein>
<sequence length="112" mass="12557">MNFSSLNSSSTRGHLVDVHTIPPQCQVKYKSAFASSKHDHLIVKMSPPRSRQLSSASLPHFHLIASSVRRAITPPSLALPRRCIDQTSLRRRINQDSSGRRVTFTNFVSPLH</sequence>
<proteinExistence type="predicted"/>
<dbReference type="Proteomes" id="UP000489600">
    <property type="component" value="Unassembled WGS sequence"/>
</dbReference>
<evidence type="ECO:0000313" key="1">
    <source>
        <dbReference type="EMBL" id="VVB00968.1"/>
    </source>
</evidence>
<gene>
    <name evidence="1" type="ORF">ANE_LOCUS11412</name>
</gene>
<reference evidence="1" key="1">
    <citation type="submission" date="2019-07" db="EMBL/GenBank/DDBJ databases">
        <authorList>
            <person name="Dittberner H."/>
        </authorList>
    </citation>
    <scope>NUCLEOTIDE SEQUENCE [LARGE SCALE GENOMIC DNA]</scope>
</reference>
<name>A0A565BIG1_9BRAS</name>
<keyword evidence="2" id="KW-1185">Reference proteome</keyword>
<dbReference type="AlphaFoldDB" id="A0A565BIG1"/>
<evidence type="ECO:0000313" key="2">
    <source>
        <dbReference type="Proteomes" id="UP000489600"/>
    </source>
</evidence>
<accession>A0A565BIG1</accession>